<evidence type="ECO:0000256" key="2">
    <source>
        <dbReference type="ARBA" id="ARBA00022679"/>
    </source>
</evidence>
<evidence type="ECO:0000313" key="6">
    <source>
        <dbReference type="Proteomes" id="UP001139031"/>
    </source>
</evidence>
<name>A0ABS7TL32_9BACT</name>
<protein>
    <recommendedName>
        <fullName evidence="4">DNA methylase N-4/N-6 domain-containing protein</fullName>
    </recommendedName>
</protein>
<organism evidence="5 6">
    <name type="scientific">Nannocystis pusilla</name>
    <dbReference type="NCBI Taxonomy" id="889268"/>
    <lineage>
        <taxon>Bacteria</taxon>
        <taxon>Pseudomonadati</taxon>
        <taxon>Myxococcota</taxon>
        <taxon>Polyangia</taxon>
        <taxon>Nannocystales</taxon>
        <taxon>Nannocystaceae</taxon>
        <taxon>Nannocystis</taxon>
    </lineage>
</organism>
<dbReference type="RefSeq" id="WP_224190722.1">
    <property type="nucleotide sequence ID" value="NZ_JAIRAU010000002.1"/>
</dbReference>
<keyword evidence="1" id="KW-0489">Methyltransferase</keyword>
<feature type="compositionally biased region" description="Low complexity" evidence="3">
    <location>
        <begin position="309"/>
        <end position="319"/>
    </location>
</feature>
<accession>A0ABS7TL32</accession>
<evidence type="ECO:0000259" key="4">
    <source>
        <dbReference type="Pfam" id="PF01555"/>
    </source>
</evidence>
<dbReference type="InterPro" id="IPR002941">
    <property type="entry name" value="DNA_methylase_N4/N6"/>
</dbReference>
<keyword evidence="6" id="KW-1185">Reference proteome</keyword>
<dbReference type="Pfam" id="PF01555">
    <property type="entry name" value="N6_N4_Mtase"/>
    <property type="match status" value="1"/>
</dbReference>
<gene>
    <name evidence="5" type="ORF">K7C98_06715</name>
</gene>
<feature type="domain" description="DNA methylase N-4/N-6" evidence="4">
    <location>
        <begin position="83"/>
        <end position="223"/>
    </location>
</feature>
<sequence>MSARVGDNAELFAQILALHVPKGSTVADVTYGLGVFWRGVPAGCYTLLASDIALKPDVRACAGATLKSGVDCRALPYGDSSLDCVVLDPPYMEGMYRRSVDHMAGSGTHAAFRRAYSAAAATEAGPKWHDAVVDLYERACREAARVLVPGGVLIVKCQDEVSANKQRLTHVELITGGESLGLYCKDLFVLVRPNSPGVSRLKAQVHARKNHSYFLVFEKRRVAIRSVRDFRGDLSAGTATADLSPAPAPAHPGAGDLDRETPASVPENMTGETAADAPTSSPRETAADAPTRLPRGTAAEISASLTREPAASVPAAAPADLREGTAQTDLFSALSTPDLAAKTAFSAPAKRAARRAGRVGQGGGV</sequence>
<feature type="region of interest" description="Disordered" evidence="3">
    <location>
        <begin position="302"/>
        <end position="321"/>
    </location>
</feature>
<reference evidence="5" key="1">
    <citation type="submission" date="2021-08" db="EMBL/GenBank/DDBJ databases">
        <authorList>
            <person name="Stevens D.C."/>
        </authorList>
    </citation>
    <scope>NUCLEOTIDE SEQUENCE</scope>
    <source>
        <strain evidence="5">DSM 53165</strain>
    </source>
</reference>
<dbReference type="InterPro" id="IPR029063">
    <property type="entry name" value="SAM-dependent_MTases_sf"/>
</dbReference>
<keyword evidence="2" id="KW-0808">Transferase</keyword>
<evidence type="ECO:0000256" key="1">
    <source>
        <dbReference type="ARBA" id="ARBA00022603"/>
    </source>
</evidence>
<evidence type="ECO:0000313" key="5">
    <source>
        <dbReference type="EMBL" id="MBZ5708943.1"/>
    </source>
</evidence>
<evidence type="ECO:0000256" key="3">
    <source>
        <dbReference type="SAM" id="MobiDB-lite"/>
    </source>
</evidence>
<dbReference type="Proteomes" id="UP001139031">
    <property type="component" value="Unassembled WGS sequence"/>
</dbReference>
<dbReference type="Gene3D" id="3.40.50.150">
    <property type="entry name" value="Vaccinia Virus protein VP39"/>
    <property type="match status" value="1"/>
</dbReference>
<proteinExistence type="predicted"/>
<feature type="region of interest" description="Disordered" evidence="3">
    <location>
        <begin position="237"/>
        <end position="295"/>
    </location>
</feature>
<dbReference type="SUPFAM" id="SSF53335">
    <property type="entry name" value="S-adenosyl-L-methionine-dependent methyltransferases"/>
    <property type="match status" value="2"/>
</dbReference>
<dbReference type="EMBL" id="JAIRAU010000002">
    <property type="protein sequence ID" value="MBZ5708943.1"/>
    <property type="molecule type" value="Genomic_DNA"/>
</dbReference>
<comment type="caution">
    <text evidence="5">The sequence shown here is derived from an EMBL/GenBank/DDBJ whole genome shotgun (WGS) entry which is preliminary data.</text>
</comment>